<proteinExistence type="predicted"/>
<sequence>MATNITGHVVNAETQEVQDQLEVLVEQLSFLADAKRMYGSVRPAPGSRHTWPLQSGARPTHTGTIMGPSPGDLNEGPIAIALQGRVAQVPGQVHEASTAISTTIQCTPDPAPADASVAGGSFFHTADAATATARKEALAVPSEQKPESAAEVDVEALLQQADVCSS</sequence>
<accession>A0ABQ5RVR2</accession>
<keyword evidence="3" id="KW-1185">Reference proteome</keyword>
<evidence type="ECO:0000313" key="3">
    <source>
        <dbReference type="Proteomes" id="UP001165090"/>
    </source>
</evidence>
<evidence type="ECO:0000256" key="1">
    <source>
        <dbReference type="SAM" id="MobiDB-lite"/>
    </source>
</evidence>
<dbReference type="EMBL" id="BSDZ01000010">
    <property type="protein sequence ID" value="GLI61358.1"/>
    <property type="molecule type" value="Genomic_DNA"/>
</dbReference>
<protein>
    <submittedName>
        <fullName evidence="2">Uncharacterized protein</fullName>
    </submittedName>
</protein>
<gene>
    <name evidence="2" type="ORF">VaNZ11_003721</name>
</gene>
<organism evidence="2 3">
    <name type="scientific">Volvox africanus</name>
    <dbReference type="NCBI Taxonomy" id="51714"/>
    <lineage>
        <taxon>Eukaryota</taxon>
        <taxon>Viridiplantae</taxon>
        <taxon>Chlorophyta</taxon>
        <taxon>core chlorophytes</taxon>
        <taxon>Chlorophyceae</taxon>
        <taxon>CS clade</taxon>
        <taxon>Chlamydomonadales</taxon>
        <taxon>Volvocaceae</taxon>
        <taxon>Volvox</taxon>
    </lineage>
</organism>
<dbReference type="Proteomes" id="UP001165090">
    <property type="component" value="Unassembled WGS sequence"/>
</dbReference>
<feature type="non-terminal residue" evidence="2">
    <location>
        <position position="166"/>
    </location>
</feature>
<feature type="region of interest" description="Disordered" evidence="1">
    <location>
        <begin position="41"/>
        <end position="62"/>
    </location>
</feature>
<evidence type="ECO:0000313" key="2">
    <source>
        <dbReference type="EMBL" id="GLI61358.1"/>
    </source>
</evidence>
<name>A0ABQ5RVR2_9CHLO</name>
<comment type="caution">
    <text evidence="2">The sequence shown here is derived from an EMBL/GenBank/DDBJ whole genome shotgun (WGS) entry which is preliminary data.</text>
</comment>
<reference evidence="2 3" key="1">
    <citation type="journal article" date="2023" name="IScience">
        <title>Expanded male sex-determining region conserved during the evolution of homothallism in the green alga Volvox.</title>
        <authorList>
            <person name="Yamamoto K."/>
            <person name="Matsuzaki R."/>
            <person name="Mahakham W."/>
            <person name="Heman W."/>
            <person name="Sekimoto H."/>
            <person name="Kawachi M."/>
            <person name="Minakuchi Y."/>
            <person name="Toyoda A."/>
            <person name="Nozaki H."/>
        </authorList>
    </citation>
    <scope>NUCLEOTIDE SEQUENCE [LARGE SCALE GENOMIC DNA]</scope>
    <source>
        <strain evidence="2 3">NIES-4468</strain>
    </source>
</reference>